<protein>
    <submittedName>
        <fullName evidence="9">Methyl-accepting chemotaxis sensory transducer with Pas/Pac sensor</fullName>
    </submittedName>
</protein>
<dbReference type="InterPro" id="IPR004090">
    <property type="entry name" value="Chemotax_Me-accpt_rcpt"/>
</dbReference>
<dbReference type="EMBL" id="FNBL01000001">
    <property type="protein sequence ID" value="SDE92867.1"/>
    <property type="molecule type" value="Genomic_DNA"/>
</dbReference>
<dbReference type="OrthoDB" id="9765776at2"/>
<dbReference type="AlphaFoldDB" id="A0A1G7GXK1"/>
<dbReference type="SMART" id="SM00091">
    <property type="entry name" value="PAS"/>
    <property type="match status" value="3"/>
</dbReference>
<feature type="domain" description="Methyl-accepting transducer" evidence="5">
    <location>
        <begin position="429"/>
        <end position="658"/>
    </location>
</feature>
<dbReference type="CDD" id="cd11386">
    <property type="entry name" value="MCP_signal"/>
    <property type="match status" value="1"/>
</dbReference>
<dbReference type="InterPro" id="IPR000700">
    <property type="entry name" value="PAS-assoc_C"/>
</dbReference>
<dbReference type="GO" id="GO:0016020">
    <property type="term" value="C:membrane"/>
    <property type="evidence" value="ECO:0007669"/>
    <property type="project" value="UniProtKB-SubCell"/>
</dbReference>
<dbReference type="FunFam" id="1.10.287.950:FF:000001">
    <property type="entry name" value="Methyl-accepting chemotaxis sensory transducer"/>
    <property type="match status" value="1"/>
</dbReference>
<proteinExistence type="inferred from homology"/>
<dbReference type="SUPFAM" id="SSF55785">
    <property type="entry name" value="PYP-like sensor domain (PAS domain)"/>
    <property type="match status" value="3"/>
</dbReference>
<dbReference type="InterPro" id="IPR051310">
    <property type="entry name" value="MCP_chemotaxis"/>
</dbReference>
<evidence type="ECO:0000259" key="5">
    <source>
        <dbReference type="PROSITE" id="PS50111"/>
    </source>
</evidence>
<evidence type="ECO:0000259" key="8">
    <source>
        <dbReference type="PROSITE" id="PS50885"/>
    </source>
</evidence>
<dbReference type="SMART" id="SM00283">
    <property type="entry name" value="MA"/>
    <property type="match status" value="1"/>
</dbReference>
<dbReference type="InterPro" id="IPR001610">
    <property type="entry name" value="PAC"/>
</dbReference>
<evidence type="ECO:0000259" key="6">
    <source>
        <dbReference type="PROSITE" id="PS50112"/>
    </source>
</evidence>
<dbReference type="Pfam" id="PF00015">
    <property type="entry name" value="MCPsignal"/>
    <property type="match status" value="1"/>
</dbReference>
<sequence>MFSKFKRIKSTTLSRPTDAALLCAVDKTHFMLNCTPDGSILSANAQFCHRMGFDEAAIVGTPYKTLVRSKDHTECAALWAKLAKGEPHNQIMPRLNALGEEVWLDTTYVPIKDDQGAVAYIAIIAREISEMHLRRRDNRSKEDAIKRSMAVIEFDLQGNILIANDHFLAATGYSMEDLKGQHHSIFMPKDEVNTQAYRDFWTRLGQGASEKGPVKRIAKDGSAVWLESTYETLIDPEGRPFKVVKYAFDITTAKNLEADARGQIDAIQKVQAVIEFSPDGTIRRANDNFCHVMGYAESEIIGKHHRIFIDPAYAASSDYAQFWARLRAGEALSDEYARLGKNGQRITIKASYNPIRNAAGQVVKVVKFAVDTTIYRRTAETLMAGLDALAQGNLAVQLDTDLGEFDDIRKNFNIALSKLNHTIGSVADSTQIIKAESDAIGHATDDLARRTEAQAATLEESASALDELVASVTGVANTAGTVQSQSKEAQGYTVQAGDVVDRAVNAMDEIENSSKQVASITSVIDDIAFQTNLLALNAGVEAARAGDAGRGFAVVASEVRALAQRSSDAAREIATLIDTSNRQVANGVDLVREAGAALGRIREAVEKINHGIEQVATSTTEQATGLGELSSAINQLDQTTQQNAAMSEETNAATVSLQNNIAAMEQDVSFFSVQDTQASASVKPFETGLSRSA</sequence>
<reference evidence="9 10" key="1">
    <citation type="submission" date="2016-10" db="EMBL/GenBank/DDBJ databases">
        <authorList>
            <person name="de Groot N.N."/>
        </authorList>
    </citation>
    <scope>NUCLEOTIDE SEQUENCE [LARGE SCALE GENOMIC DNA]</scope>
    <source>
        <strain evidence="9 10">DSM 27375</strain>
    </source>
</reference>
<feature type="domain" description="HAMP" evidence="8">
    <location>
        <begin position="380"/>
        <end position="424"/>
    </location>
</feature>
<dbReference type="Pfam" id="PF08447">
    <property type="entry name" value="PAS_3"/>
    <property type="match status" value="2"/>
</dbReference>
<evidence type="ECO:0000256" key="4">
    <source>
        <dbReference type="PROSITE-ProRule" id="PRU00284"/>
    </source>
</evidence>
<dbReference type="SUPFAM" id="SSF58104">
    <property type="entry name" value="Methyl-accepting chemotaxis protein (MCP) signaling domain"/>
    <property type="match status" value="1"/>
</dbReference>
<dbReference type="PRINTS" id="PR00260">
    <property type="entry name" value="CHEMTRNSDUCR"/>
</dbReference>
<dbReference type="PANTHER" id="PTHR43531:SF11">
    <property type="entry name" value="METHYL-ACCEPTING CHEMOTAXIS PROTEIN 3"/>
    <property type="match status" value="1"/>
</dbReference>
<dbReference type="NCBIfam" id="TIGR00229">
    <property type="entry name" value="sensory_box"/>
    <property type="match status" value="3"/>
</dbReference>
<evidence type="ECO:0000256" key="2">
    <source>
        <dbReference type="ARBA" id="ARBA00022500"/>
    </source>
</evidence>
<dbReference type="PROSITE" id="PS50111">
    <property type="entry name" value="CHEMOTAXIS_TRANSDUC_2"/>
    <property type="match status" value="1"/>
</dbReference>
<dbReference type="PROSITE" id="PS50112">
    <property type="entry name" value="PAS"/>
    <property type="match status" value="2"/>
</dbReference>
<accession>A0A1G7GXK1</accession>
<feature type="domain" description="PAC" evidence="7">
    <location>
        <begin position="210"/>
        <end position="262"/>
    </location>
</feature>
<dbReference type="Gene3D" id="1.10.287.950">
    <property type="entry name" value="Methyl-accepting chemotaxis protein"/>
    <property type="match status" value="1"/>
</dbReference>
<dbReference type="PROSITE" id="PS50885">
    <property type="entry name" value="HAMP"/>
    <property type="match status" value="1"/>
</dbReference>
<organism evidence="9 10">
    <name type="scientific">Celeribacter baekdonensis</name>
    <dbReference type="NCBI Taxonomy" id="875171"/>
    <lineage>
        <taxon>Bacteria</taxon>
        <taxon>Pseudomonadati</taxon>
        <taxon>Pseudomonadota</taxon>
        <taxon>Alphaproteobacteria</taxon>
        <taxon>Rhodobacterales</taxon>
        <taxon>Roseobacteraceae</taxon>
        <taxon>Celeribacter</taxon>
    </lineage>
</organism>
<feature type="domain" description="PAS" evidence="6">
    <location>
        <begin position="273"/>
        <end position="303"/>
    </location>
</feature>
<dbReference type="InterPro" id="IPR013656">
    <property type="entry name" value="PAS_4"/>
</dbReference>
<dbReference type="Proteomes" id="UP000182284">
    <property type="component" value="Unassembled WGS sequence"/>
</dbReference>
<name>A0A1G7GXK1_9RHOB</name>
<dbReference type="InterPro" id="IPR000014">
    <property type="entry name" value="PAS"/>
</dbReference>
<dbReference type="PROSITE" id="PS50113">
    <property type="entry name" value="PAC"/>
    <property type="match status" value="2"/>
</dbReference>
<dbReference type="InterPro" id="IPR003660">
    <property type="entry name" value="HAMP_dom"/>
</dbReference>
<evidence type="ECO:0000259" key="7">
    <source>
        <dbReference type="PROSITE" id="PS50113"/>
    </source>
</evidence>
<dbReference type="SMART" id="SM00086">
    <property type="entry name" value="PAC"/>
    <property type="match status" value="3"/>
</dbReference>
<comment type="similarity">
    <text evidence="3">Belongs to the methyl-accepting chemotaxis (MCP) protein family.</text>
</comment>
<dbReference type="PANTHER" id="PTHR43531">
    <property type="entry name" value="PROTEIN ICFG"/>
    <property type="match status" value="1"/>
</dbReference>
<dbReference type="GO" id="GO:0006935">
    <property type="term" value="P:chemotaxis"/>
    <property type="evidence" value="ECO:0007669"/>
    <property type="project" value="UniProtKB-KW"/>
</dbReference>
<gene>
    <name evidence="9" type="ORF">SAMN04488117_101760</name>
</gene>
<dbReference type="GO" id="GO:0007165">
    <property type="term" value="P:signal transduction"/>
    <property type="evidence" value="ECO:0007669"/>
    <property type="project" value="UniProtKB-KW"/>
</dbReference>
<dbReference type="InterPro" id="IPR013655">
    <property type="entry name" value="PAS_fold_3"/>
</dbReference>
<keyword evidence="4" id="KW-0807">Transducer</keyword>
<feature type="domain" description="PAC" evidence="7">
    <location>
        <begin position="332"/>
        <end position="384"/>
    </location>
</feature>
<dbReference type="InterPro" id="IPR035965">
    <property type="entry name" value="PAS-like_dom_sf"/>
</dbReference>
<dbReference type="RefSeq" id="WP_074641142.1">
    <property type="nucleotide sequence ID" value="NZ_FNBL01000001.1"/>
</dbReference>
<dbReference type="InterPro" id="IPR004089">
    <property type="entry name" value="MCPsignal_dom"/>
</dbReference>
<comment type="subcellular location">
    <subcellularLocation>
        <location evidence="1">Membrane</location>
    </subcellularLocation>
</comment>
<evidence type="ECO:0000256" key="1">
    <source>
        <dbReference type="ARBA" id="ARBA00004370"/>
    </source>
</evidence>
<evidence type="ECO:0000313" key="10">
    <source>
        <dbReference type="Proteomes" id="UP000182284"/>
    </source>
</evidence>
<dbReference type="Pfam" id="PF08448">
    <property type="entry name" value="PAS_4"/>
    <property type="match status" value="1"/>
</dbReference>
<evidence type="ECO:0000256" key="3">
    <source>
        <dbReference type="ARBA" id="ARBA00029447"/>
    </source>
</evidence>
<dbReference type="GO" id="GO:0004888">
    <property type="term" value="F:transmembrane signaling receptor activity"/>
    <property type="evidence" value="ECO:0007669"/>
    <property type="project" value="InterPro"/>
</dbReference>
<evidence type="ECO:0000313" key="9">
    <source>
        <dbReference type="EMBL" id="SDE92867.1"/>
    </source>
</evidence>
<keyword evidence="2" id="KW-0145">Chemotaxis</keyword>
<dbReference type="Gene3D" id="3.30.450.20">
    <property type="entry name" value="PAS domain"/>
    <property type="match status" value="3"/>
</dbReference>
<feature type="domain" description="PAS" evidence="6">
    <location>
        <begin position="151"/>
        <end position="190"/>
    </location>
</feature>
<dbReference type="CDD" id="cd00130">
    <property type="entry name" value="PAS"/>
    <property type="match status" value="3"/>
</dbReference>